<evidence type="ECO:0000313" key="5">
    <source>
        <dbReference type="EMBL" id="MCF0059943.1"/>
    </source>
</evidence>
<evidence type="ECO:0000313" key="6">
    <source>
        <dbReference type="Proteomes" id="UP001139000"/>
    </source>
</evidence>
<reference evidence="5" key="1">
    <citation type="submission" date="2021-12" db="EMBL/GenBank/DDBJ databases">
        <title>Novel species in genus Dyadobacter.</title>
        <authorList>
            <person name="Ma C."/>
        </authorList>
    </citation>
    <scope>NUCLEOTIDE SEQUENCE</scope>
    <source>
        <strain evidence="5">LJ419</strain>
    </source>
</reference>
<dbReference type="InterPro" id="IPR006433">
    <property type="entry name" value="Prohead_protease"/>
</dbReference>
<evidence type="ECO:0000256" key="1">
    <source>
        <dbReference type="ARBA" id="ARBA00022612"/>
    </source>
</evidence>
<keyword evidence="1" id="KW-1188">Viral release from host cell</keyword>
<protein>
    <submittedName>
        <fullName evidence="5">HK97 family phage prohead protease</fullName>
    </submittedName>
</protein>
<dbReference type="RefSeq" id="WP_234652250.1">
    <property type="nucleotide sequence ID" value="NZ_CP094997.1"/>
</dbReference>
<dbReference type="SUPFAM" id="SSF50789">
    <property type="entry name" value="Herpes virus serine proteinase, assemblin"/>
    <property type="match status" value="1"/>
</dbReference>
<dbReference type="GO" id="GO:0008233">
    <property type="term" value="F:peptidase activity"/>
    <property type="evidence" value="ECO:0007669"/>
    <property type="project" value="UniProtKB-KW"/>
</dbReference>
<dbReference type="NCBIfam" id="TIGR01543">
    <property type="entry name" value="proheadase_HK97"/>
    <property type="match status" value="1"/>
</dbReference>
<name>A0A9X1PI77_9BACT</name>
<dbReference type="GO" id="GO:0006508">
    <property type="term" value="P:proteolysis"/>
    <property type="evidence" value="ECO:0007669"/>
    <property type="project" value="UniProtKB-KW"/>
</dbReference>
<organism evidence="5 6">
    <name type="scientific">Dyadobacter chenwenxiniae</name>
    <dbReference type="NCBI Taxonomy" id="2906456"/>
    <lineage>
        <taxon>Bacteria</taxon>
        <taxon>Pseudomonadati</taxon>
        <taxon>Bacteroidota</taxon>
        <taxon>Cytophagia</taxon>
        <taxon>Cytophagales</taxon>
        <taxon>Spirosomataceae</taxon>
        <taxon>Dyadobacter</taxon>
    </lineage>
</organism>
<proteinExistence type="predicted"/>
<dbReference type="Pfam" id="PF04586">
    <property type="entry name" value="Peptidase_S78"/>
    <property type="match status" value="1"/>
</dbReference>
<keyword evidence="2 5" id="KW-0645">Protease</keyword>
<keyword evidence="6" id="KW-1185">Reference proteome</keyword>
<accession>A0A9X1PI77</accession>
<evidence type="ECO:0000259" key="4">
    <source>
        <dbReference type="Pfam" id="PF04586"/>
    </source>
</evidence>
<evidence type="ECO:0000256" key="2">
    <source>
        <dbReference type="ARBA" id="ARBA00022670"/>
    </source>
</evidence>
<dbReference type="InterPro" id="IPR054613">
    <property type="entry name" value="Peptidase_S78_dom"/>
</dbReference>
<dbReference type="Proteomes" id="UP001139000">
    <property type="component" value="Unassembled WGS sequence"/>
</dbReference>
<evidence type="ECO:0000256" key="3">
    <source>
        <dbReference type="ARBA" id="ARBA00022801"/>
    </source>
</evidence>
<comment type="caution">
    <text evidence="5">The sequence shown here is derived from an EMBL/GenBank/DDBJ whole genome shotgun (WGS) entry which is preliminary data.</text>
</comment>
<gene>
    <name evidence="5" type="ORF">LXM26_00450</name>
</gene>
<feature type="domain" description="Prohead serine protease" evidence="4">
    <location>
        <begin position="13"/>
        <end position="154"/>
    </location>
</feature>
<dbReference type="EMBL" id="JAJTTC010000001">
    <property type="protein sequence ID" value="MCF0059943.1"/>
    <property type="molecule type" value="Genomic_DNA"/>
</dbReference>
<keyword evidence="3" id="KW-0378">Hydrolase</keyword>
<sequence length="247" mass="27628">MLFKNNSLAFRDVGEKEGIVSGYFASFDSEPDSDGDIIQPGAFSKTIKESGPLGTKRIKHFLDHDPHKVVGVITELFEDSKGLAYVSRAGSHTLGVDFVKMVQDEIITEHSFGYKTIASRKGDKGWNYLTELKMWEGTSMQAWGANQNTPITGLKSHEELIEEFDKLIKALKCGTYTDETMLKLQERQVILSEYFKTTQPNASSETTVPSEGKEEQTAKGFNSEVFFQHFKTAFTDGNERGASGRTW</sequence>
<dbReference type="AlphaFoldDB" id="A0A9X1PI77"/>